<dbReference type="Proteomes" id="UP000823388">
    <property type="component" value="Chromosome 1N"/>
</dbReference>
<dbReference type="EMBL" id="CM029038">
    <property type="protein sequence ID" value="KAG2648372.1"/>
    <property type="molecule type" value="Genomic_DNA"/>
</dbReference>
<comment type="caution">
    <text evidence="2">The sequence shown here is derived from an EMBL/GenBank/DDBJ whole genome shotgun (WGS) entry which is preliminary data.</text>
</comment>
<evidence type="ECO:0000313" key="2">
    <source>
        <dbReference type="EMBL" id="KAG2648372.1"/>
    </source>
</evidence>
<feature type="compositionally biased region" description="Low complexity" evidence="1">
    <location>
        <begin position="36"/>
        <end position="48"/>
    </location>
</feature>
<gene>
    <name evidence="2" type="ORF">PVAP13_1NG037610</name>
</gene>
<dbReference type="AlphaFoldDB" id="A0A8T0WHR4"/>
<accession>A0A8T0WHR4</accession>
<feature type="region of interest" description="Disordered" evidence="1">
    <location>
        <begin position="1"/>
        <end position="193"/>
    </location>
</feature>
<feature type="compositionally biased region" description="Basic and acidic residues" evidence="1">
    <location>
        <begin position="118"/>
        <end position="132"/>
    </location>
</feature>
<reference evidence="2 3" key="1">
    <citation type="submission" date="2020-05" db="EMBL/GenBank/DDBJ databases">
        <title>WGS assembly of Panicum virgatum.</title>
        <authorList>
            <person name="Lovell J.T."/>
            <person name="Jenkins J."/>
            <person name="Shu S."/>
            <person name="Juenger T.E."/>
            <person name="Schmutz J."/>
        </authorList>
    </citation>
    <scope>NUCLEOTIDE SEQUENCE [LARGE SCALE GENOMIC DNA]</scope>
    <source>
        <strain evidence="3">cv. AP13</strain>
    </source>
</reference>
<feature type="compositionally biased region" description="Basic residues" evidence="1">
    <location>
        <begin position="49"/>
        <end position="60"/>
    </location>
</feature>
<name>A0A8T0WHR4_PANVG</name>
<sequence length="193" mass="20912">MFIRPVSPRQAGGRPPPPAARRPARRRSGRRRSAARGRTSSGRAVALPRRARAGRPRRPCAGRAGRAGVNRPRRSYRDLSGGGCPASSELSGDGDRARGRREPGSRTRCRSAAGPLPARRERVVLGSREESSARTAGAGKWNVAEDMAAASALAGDEMQDEERKNRRPPLKEQSTAERGSILYFMCSEKGKDK</sequence>
<keyword evidence="3" id="KW-1185">Reference proteome</keyword>
<feature type="compositionally biased region" description="Basic residues" evidence="1">
    <location>
        <begin position="22"/>
        <end position="35"/>
    </location>
</feature>
<protein>
    <submittedName>
        <fullName evidence="2">Uncharacterized protein</fullName>
    </submittedName>
</protein>
<proteinExistence type="predicted"/>
<evidence type="ECO:0000313" key="3">
    <source>
        <dbReference type="Proteomes" id="UP000823388"/>
    </source>
</evidence>
<feature type="compositionally biased region" description="Basic and acidic residues" evidence="1">
    <location>
        <begin position="93"/>
        <end position="105"/>
    </location>
</feature>
<evidence type="ECO:0000256" key="1">
    <source>
        <dbReference type="SAM" id="MobiDB-lite"/>
    </source>
</evidence>
<organism evidence="2 3">
    <name type="scientific">Panicum virgatum</name>
    <name type="common">Blackwell switchgrass</name>
    <dbReference type="NCBI Taxonomy" id="38727"/>
    <lineage>
        <taxon>Eukaryota</taxon>
        <taxon>Viridiplantae</taxon>
        <taxon>Streptophyta</taxon>
        <taxon>Embryophyta</taxon>
        <taxon>Tracheophyta</taxon>
        <taxon>Spermatophyta</taxon>
        <taxon>Magnoliopsida</taxon>
        <taxon>Liliopsida</taxon>
        <taxon>Poales</taxon>
        <taxon>Poaceae</taxon>
        <taxon>PACMAD clade</taxon>
        <taxon>Panicoideae</taxon>
        <taxon>Panicodae</taxon>
        <taxon>Paniceae</taxon>
        <taxon>Panicinae</taxon>
        <taxon>Panicum</taxon>
        <taxon>Panicum sect. Hiantes</taxon>
    </lineage>
</organism>